<proteinExistence type="predicted"/>
<dbReference type="SUPFAM" id="SSF48403">
    <property type="entry name" value="Ankyrin repeat"/>
    <property type="match status" value="2"/>
</dbReference>
<organism evidence="6 7">
    <name type="scientific">Lingula anatina</name>
    <name type="common">Brachiopod</name>
    <name type="synonym">Lingula unguis</name>
    <dbReference type="NCBI Taxonomy" id="7574"/>
    <lineage>
        <taxon>Eukaryota</taxon>
        <taxon>Metazoa</taxon>
        <taxon>Spiralia</taxon>
        <taxon>Lophotrochozoa</taxon>
        <taxon>Brachiopoda</taxon>
        <taxon>Linguliformea</taxon>
        <taxon>Lingulata</taxon>
        <taxon>Lingulida</taxon>
        <taxon>Linguloidea</taxon>
        <taxon>Lingulidae</taxon>
        <taxon>Lingula</taxon>
    </lineage>
</organism>
<dbReference type="InterPro" id="IPR036770">
    <property type="entry name" value="Ankyrin_rpt-contain_sf"/>
</dbReference>
<dbReference type="Pfam" id="PF12796">
    <property type="entry name" value="Ank_2"/>
    <property type="match status" value="3"/>
</dbReference>
<feature type="signal peptide" evidence="5">
    <location>
        <begin position="1"/>
        <end position="16"/>
    </location>
</feature>
<keyword evidence="5" id="KW-0732">Signal</keyword>
<sequence>MLHLILICALLGYGQDDQLSVVLEREGARITKEDVLHGIAKKRDVLELMILNLTRQESWAPEEVPSKLTSPNIQTISINQSQNIQIGDGNRFLQAHNTRDGDDSQVIMPVQAENTEDTSVIPDPLHRLYSVIARPRLWYKLDRIARQVDRNKVLEYRDENGFNVLHAAAFYNNSDAVLTILRHFDLATLSTQVTSGTHPGELEGCTAKEIAVKRHNKSVADRIDSLEKTDSGMNVIHKVVRSRNIDKLKEFCTRDHNLVNITDSDKFTPLHYAAGVGFLDGVKLLLKTGADLNAVTVSGETALGRACRMGYDDVVEYLTDLPNIDIEKSVVSDMGDITCLDAAALGNFRDIYNRLRHHGLPVTSNTLVCAAWGGHVELVKEIAAMDGIDVNHQDKYGSTALHLASRDGHVDVVRYLINEHRADPCIQNNVREKLLSEASRNVHGELVKYLVDEHEMEPTIVNNKGENPAHLASISGQVQCLDAILRTHTGLKNKRGYLNEGSLVYLVRGSDRGRPAWHYVLVKRKLLADFLVKIKGNIIELENYGKVLSSGWGEDPPDDIRQKMNDKYNTCKDSSHEDLAPLHHAVLEQHPAVVEKLLELGAAIDVRDAYQLTPLHLACMRGNLEIVKQLVEAGADTKAADDDGDPSLDVAKLNHQDLIVAFLEKVEIVKFVRDSIQQPVKDIMGLLEHGLDTDVTADVLKTQLHDIIQRLVTGGFSCLAKLNPEEDSSKHFEKKTNTNKTDEEV</sequence>
<dbReference type="InterPro" id="IPR002110">
    <property type="entry name" value="Ankyrin_rpt"/>
</dbReference>
<dbReference type="PROSITE" id="PS50297">
    <property type="entry name" value="ANK_REP_REGION"/>
    <property type="match status" value="4"/>
</dbReference>
<dbReference type="PROSITE" id="PS50088">
    <property type="entry name" value="ANK_REPEAT"/>
    <property type="match status" value="4"/>
</dbReference>
<evidence type="ECO:0000256" key="2">
    <source>
        <dbReference type="ARBA" id="ARBA00023043"/>
    </source>
</evidence>
<evidence type="ECO:0000313" key="6">
    <source>
        <dbReference type="Proteomes" id="UP000085678"/>
    </source>
</evidence>
<dbReference type="AlphaFoldDB" id="A0A1S3H6P8"/>
<keyword evidence="1" id="KW-0677">Repeat</keyword>
<name>A0A1S3H6P8_LINAN</name>
<dbReference type="OrthoDB" id="20727at2759"/>
<dbReference type="SMART" id="SM00248">
    <property type="entry name" value="ANK"/>
    <property type="match status" value="9"/>
</dbReference>
<dbReference type="KEGG" id="lak:106151912"/>
<feature type="region of interest" description="Disordered" evidence="4">
    <location>
        <begin position="726"/>
        <end position="745"/>
    </location>
</feature>
<dbReference type="PANTHER" id="PTHR24198:SF165">
    <property type="entry name" value="ANKYRIN REPEAT-CONTAINING PROTEIN-RELATED"/>
    <property type="match status" value="1"/>
</dbReference>
<accession>A0A1S3H6P8</accession>
<dbReference type="PANTHER" id="PTHR24198">
    <property type="entry name" value="ANKYRIN REPEAT AND PROTEIN KINASE DOMAIN-CONTAINING PROTEIN"/>
    <property type="match status" value="1"/>
</dbReference>
<feature type="chain" id="PRO_5010277236" evidence="5">
    <location>
        <begin position="17"/>
        <end position="745"/>
    </location>
</feature>
<evidence type="ECO:0000256" key="4">
    <source>
        <dbReference type="SAM" id="MobiDB-lite"/>
    </source>
</evidence>
<evidence type="ECO:0000256" key="1">
    <source>
        <dbReference type="ARBA" id="ARBA00022737"/>
    </source>
</evidence>
<dbReference type="RefSeq" id="XP_013380804.1">
    <property type="nucleotide sequence ID" value="XM_013525350.1"/>
</dbReference>
<dbReference type="Gene3D" id="1.25.40.20">
    <property type="entry name" value="Ankyrin repeat-containing domain"/>
    <property type="match status" value="3"/>
</dbReference>
<feature type="repeat" description="ANK" evidence="3">
    <location>
        <begin position="577"/>
        <end position="609"/>
    </location>
</feature>
<reference evidence="7" key="1">
    <citation type="submission" date="2025-08" db="UniProtKB">
        <authorList>
            <consortium name="RefSeq"/>
        </authorList>
    </citation>
    <scope>IDENTIFICATION</scope>
    <source>
        <tissue evidence="7">Gonads</tissue>
    </source>
</reference>
<gene>
    <name evidence="7" type="primary">LOC106151912</name>
</gene>
<protein>
    <submittedName>
        <fullName evidence="7">Ankyrin-3-like</fullName>
    </submittedName>
</protein>
<evidence type="ECO:0000256" key="3">
    <source>
        <dbReference type="PROSITE-ProRule" id="PRU00023"/>
    </source>
</evidence>
<feature type="repeat" description="ANK" evidence="3">
    <location>
        <begin position="265"/>
        <end position="297"/>
    </location>
</feature>
<feature type="repeat" description="ANK" evidence="3">
    <location>
        <begin position="396"/>
        <end position="418"/>
    </location>
</feature>
<dbReference type="Proteomes" id="UP000085678">
    <property type="component" value="Unplaced"/>
</dbReference>
<dbReference type="InParanoid" id="A0A1S3H6P8"/>
<dbReference type="STRING" id="7574.A0A1S3H6P8"/>
<evidence type="ECO:0000256" key="5">
    <source>
        <dbReference type="SAM" id="SignalP"/>
    </source>
</evidence>
<feature type="repeat" description="ANK" evidence="3">
    <location>
        <begin position="610"/>
        <end position="642"/>
    </location>
</feature>
<dbReference type="PRINTS" id="PR01415">
    <property type="entry name" value="ANKYRIN"/>
</dbReference>
<keyword evidence="6" id="KW-1185">Reference proteome</keyword>
<evidence type="ECO:0000313" key="7">
    <source>
        <dbReference type="RefSeq" id="XP_013380804.1"/>
    </source>
</evidence>
<dbReference type="GeneID" id="106151912"/>
<keyword evidence="2 3" id="KW-0040">ANK repeat</keyword>